<protein>
    <submittedName>
        <fullName evidence="2">Uncharacterized protein</fullName>
    </submittedName>
</protein>
<feature type="compositionally biased region" description="Polar residues" evidence="1">
    <location>
        <begin position="276"/>
        <end position="286"/>
    </location>
</feature>
<evidence type="ECO:0000313" key="2">
    <source>
        <dbReference type="EMBL" id="KAK4500082.1"/>
    </source>
</evidence>
<gene>
    <name evidence="2" type="ORF">PRZ48_008268</name>
</gene>
<proteinExistence type="predicted"/>
<feature type="region of interest" description="Disordered" evidence="1">
    <location>
        <begin position="1"/>
        <end position="48"/>
    </location>
</feature>
<feature type="region of interest" description="Disordered" evidence="1">
    <location>
        <begin position="232"/>
        <end position="257"/>
    </location>
</feature>
<evidence type="ECO:0000256" key="1">
    <source>
        <dbReference type="SAM" id="MobiDB-lite"/>
    </source>
</evidence>
<evidence type="ECO:0000313" key="3">
    <source>
        <dbReference type="Proteomes" id="UP001305779"/>
    </source>
</evidence>
<dbReference type="EMBL" id="JAXOVC010000006">
    <property type="protein sequence ID" value="KAK4500082.1"/>
    <property type="molecule type" value="Genomic_DNA"/>
</dbReference>
<sequence>MATDTALFQNHKPGTLMGDSHLPDFPETQPTFPPLNKAKKSASAPKTASMRSAAGTQLILQAVADLKAEVLTLKKDLEVNSKICLAVAEATNVTNLQDFIAVPETPDSNAVDHLSDGLYKTLTFATMSHFSDNPTDLPTLSSPPQEITQALSAWVSFCSDLLSGKAVEDEWAVKDSKKRRQIFLHMCDWVSQRLPAPVMSTRFNTFTSPPQMGDDDTPVRSQQPLRTVSRAGGGFHARTKSTPAALQSPGHNSNQTLSPYGLTSPEFFPNGGRTPGNRTASSTTMRTVLRNREQSVSGDEKASDMSQEHESSTPRQLMKQMDGEVKASKGVNFKDGGL</sequence>
<feature type="compositionally biased region" description="Basic and acidic residues" evidence="1">
    <location>
        <begin position="290"/>
        <end position="312"/>
    </location>
</feature>
<organism evidence="2 3">
    <name type="scientific">Zasmidium cellare</name>
    <name type="common">Wine cellar mold</name>
    <name type="synonym">Racodium cellare</name>
    <dbReference type="NCBI Taxonomy" id="395010"/>
    <lineage>
        <taxon>Eukaryota</taxon>
        <taxon>Fungi</taxon>
        <taxon>Dikarya</taxon>
        <taxon>Ascomycota</taxon>
        <taxon>Pezizomycotina</taxon>
        <taxon>Dothideomycetes</taxon>
        <taxon>Dothideomycetidae</taxon>
        <taxon>Mycosphaerellales</taxon>
        <taxon>Mycosphaerellaceae</taxon>
        <taxon>Zasmidium</taxon>
    </lineage>
</organism>
<reference evidence="2 3" key="1">
    <citation type="journal article" date="2023" name="G3 (Bethesda)">
        <title>A chromosome-level genome assembly of Zasmidium syzygii isolated from banana leaves.</title>
        <authorList>
            <person name="van Westerhoven A.C."/>
            <person name="Mehrabi R."/>
            <person name="Talebi R."/>
            <person name="Steentjes M.B.F."/>
            <person name="Corcolon B."/>
            <person name="Chong P.A."/>
            <person name="Kema G.H.J."/>
            <person name="Seidl M.F."/>
        </authorList>
    </citation>
    <scope>NUCLEOTIDE SEQUENCE [LARGE SCALE GENOMIC DNA]</scope>
    <source>
        <strain evidence="2 3">P124</strain>
    </source>
</reference>
<feature type="compositionally biased region" description="Polar residues" evidence="1">
    <location>
        <begin position="240"/>
        <end position="257"/>
    </location>
</feature>
<keyword evidence="3" id="KW-1185">Reference proteome</keyword>
<comment type="caution">
    <text evidence="2">The sequence shown here is derived from an EMBL/GenBank/DDBJ whole genome shotgun (WGS) entry which is preliminary data.</text>
</comment>
<feature type="region of interest" description="Disordered" evidence="1">
    <location>
        <begin position="269"/>
        <end position="338"/>
    </location>
</feature>
<dbReference type="Proteomes" id="UP001305779">
    <property type="component" value="Unassembled WGS sequence"/>
</dbReference>
<name>A0ABR0EF21_ZASCE</name>
<accession>A0ABR0EF21</accession>